<dbReference type="PANTHER" id="PTHR32166:SF63">
    <property type="entry name" value="HAT TRANSPOSON SUPERFAMILY PROTEIN"/>
    <property type="match status" value="1"/>
</dbReference>
<dbReference type="Pfam" id="PF05699">
    <property type="entry name" value="Dimer_Tnp_hAT"/>
    <property type="match status" value="2"/>
</dbReference>
<dbReference type="PANTHER" id="PTHR32166">
    <property type="entry name" value="OSJNBA0013A04.12 PROTEIN"/>
    <property type="match status" value="1"/>
</dbReference>
<evidence type="ECO:0000259" key="2">
    <source>
        <dbReference type="Pfam" id="PF04937"/>
    </source>
</evidence>
<name>A0A7G2EI14_ARATH</name>
<feature type="domain" description="DUF659" evidence="2">
    <location>
        <begin position="662"/>
        <end position="814"/>
    </location>
</feature>
<feature type="domain" description="HAT C-terminal dimerisation" evidence="3">
    <location>
        <begin position="423"/>
        <end position="458"/>
    </location>
</feature>
<dbReference type="InterPro" id="IPR008906">
    <property type="entry name" value="HATC_C_dom"/>
</dbReference>
<dbReference type="Proteomes" id="UP000516314">
    <property type="component" value="Chromosome 3"/>
</dbReference>
<feature type="region of interest" description="Disordered" evidence="1">
    <location>
        <begin position="574"/>
        <end position="609"/>
    </location>
</feature>
<protein>
    <submittedName>
        <fullName evidence="4">(thale cress) hypothetical protein</fullName>
    </submittedName>
</protein>
<dbReference type="AlphaFoldDB" id="A0A7G2EI14"/>
<evidence type="ECO:0000259" key="3">
    <source>
        <dbReference type="Pfam" id="PF05699"/>
    </source>
</evidence>
<dbReference type="EMBL" id="LR881468">
    <property type="protein sequence ID" value="CAD5322893.1"/>
    <property type="molecule type" value="Genomic_DNA"/>
</dbReference>
<evidence type="ECO:0000313" key="5">
    <source>
        <dbReference type="Proteomes" id="UP000516314"/>
    </source>
</evidence>
<accession>A0A7G2EI14</accession>
<feature type="domain" description="DUF659" evidence="2">
    <location>
        <begin position="90"/>
        <end position="240"/>
    </location>
</feature>
<sequence length="1106" mass="124659">MVMEERSCHTANRVGDVQMGNGHKRGRSEDSSSNNVSIGVETDKQDMLSNKAQKKWVFGKCVNLSAVDAPCFKEMMTVDGGQMGLESSDCHDLNGWRLQDALEEVQDRVEKIKESWAITGCSILLDAWVDQKGRDLVTFVADCPAGLVYLISFDVSDFKDDVTALLSLVNGLVEEVGVRNVTQIIACSTSGWVGELGELFAGHDREVFWSVSVSHCFELMLVKISKIRSFGDIFDKVNNIWLFINNNPSVLNIFRDQCHGIDITVSSSEFEFVTPYLILESIFKAKKNLTAMFASSNWNNEQCIAISNLHLGYVYDTMDSIKESIAREFNHKPQFYKPLWDVIDDVWNKHLHNPLHAAGYFLNPTAFYSTNFHLDIEVVTGLISSLIHMVEDCHVQFKISTQIDMYRLGKDCFNEASQADQITGISPAEWWAHKASQYPELQSLAIKILSQTCEGASKYKLKRSLAEKLLLSEGMSNRERQHLDELSDSLSVFCELNETLKMAGTVVDVREHGICVDKKKSRVKCNYCGKEMNSFHRLKHHLGAVGTDVTHCDQVSLTLRETFRTMLMEDKSGYTTPKTKRVGKFQMADSRKRRKTEDSSSKSVSPEQGNVAVEVDNQDLLSSKAQKCIGRFFYEHCVDLSAVDSPCFKEMMMALGVGQKIPDSHDLNGRLLQEAMKEVQDYVKNIKDSWKITGCSILLDAWIDPKGHDLVSFVADCPAGPVYLKSIDVSVVKNDVTALLSLVNGLVEEVGVHNVTQIIACSTSGWVGELGKLFSGHDREVFWSVSLSHCFELMLVKIGKMRSFGDILDKVNTIWEFINNNPSALKIYRDQSHGKDITVSSSEFEFVKPYLILKSVFKAKKNLAAMFASSVWKKEEGKSVSNLVNDSSFWEAVEEILKCTSPLTDGLRLFSNADNNQHVGYIYDTLDGIKLSIKKEFNDEKKHYLTLWDVIDDVWNKHLHNPLHAAGYYLNPTSFYSTDFHLDPEVSSGLTHSLVHVAKEGQIKIASQLDRYRLGKDCFNEASQPDQISGISPIDWWTEKASQHPELQSFAIKILSQTCEGASRYKLKRSLAEKLLLTEGMSHCERKHLEELAFVHYNLHLQSCKA</sequence>
<gene>
    <name evidence="4" type="ORF">AT9943_LOCUS10871</name>
</gene>
<evidence type="ECO:0000313" key="4">
    <source>
        <dbReference type="EMBL" id="CAD5322893.1"/>
    </source>
</evidence>
<dbReference type="Pfam" id="PF04937">
    <property type="entry name" value="DUF659"/>
    <property type="match status" value="2"/>
</dbReference>
<dbReference type="SUPFAM" id="SSF53098">
    <property type="entry name" value="Ribonuclease H-like"/>
    <property type="match status" value="2"/>
</dbReference>
<organism evidence="4 5">
    <name type="scientific">Arabidopsis thaliana</name>
    <name type="common">Mouse-ear cress</name>
    <dbReference type="NCBI Taxonomy" id="3702"/>
    <lineage>
        <taxon>Eukaryota</taxon>
        <taxon>Viridiplantae</taxon>
        <taxon>Streptophyta</taxon>
        <taxon>Embryophyta</taxon>
        <taxon>Tracheophyta</taxon>
        <taxon>Spermatophyta</taxon>
        <taxon>Magnoliopsida</taxon>
        <taxon>eudicotyledons</taxon>
        <taxon>Gunneridae</taxon>
        <taxon>Pentapetalae</taxon>
        <taxon>rosids</taxon>
        <taxon>malvids</taxon>
        <taxon>Brassicales</taxon>
        <taxon>Brassicaceae</taxon>
        <taxon>Camelineae</taxon>
        <taxon>Arabidopsis</taxon>
    </lineage>
</organism>
<feature type="region of interest" description="Disordered" evidence="1">
    <location>
        <begin position="1"/>
        <end position="42"/>
    </location>
</feature>
<evidence type="ECO:0000256" key="1">
    <source>
        <dbReference type="SAM" id="MobiDB-lite"/>
    </source>
</evidence>
<proteinExistence type="predicted"/>
<dbReference type="InterPro" id="IPR012337">
    <property type="entry name" value="RNaseH-like_sf"/>
</dbReference>
<dbReference type="GO" id="GO:0046983">
    <property type="term" value="F:protein dimerization activity"/>
    <property type="evidence" value="ECO:0007669"/>
    <property type="project" value="InterPro"/>
</dbReference>
<dbReference type="InterPro" id="IPR007021">
    <property type="entry name" value="DUF659"/>
</dbReference>
<feature type="domain" description="HAT C-terminal dimerisation" evidence="3">
    <location>
        <begin position="1019"/>
        <end position="1099"/>
    </location>
</feature>
<reference evidence="4 5" key="1">
    <citation type="submission" date="2020-09" db="EMBL/GenBank/DDBJ databases">
        <authorList>
            <person name="Ashkenazy H."/>
        </authorList>
    </citation>
    <scope>NUCLEOTIDE SEQUENCE [LARGE SCALE GENOMIC DNA]</scope>
    <source>
        <strain evidence="5">cv. Cdm-0</strain>
    </source>
</reference>